<evidence type="ECO:0000313" key="1">
    <source>
        <dbReference type="EMBL" id="GGN07250.1"/>
    </source>
</evidence>
<organism evidence="1 2">
    <name type="scientific">Streptomyces fuscichromogenes</name>
    <dbReference type="NCBI Taxonomy" id="1324013"/>
    <lineage>
        <taxon>Bacteria</taxon>
        <taxon>Bacillati</taxon>
        <taxon>Actinomycetota</taxon>
        <taxon>Actinomycetes</taxon>
        <taxon>Kitasatosporales</taxon>
        <taxon>Streptomycetaceae</taxon>
        <taxon>Streptomyces</taxon>
    </lineage>
</organism>
<proteinExistence type="predicted"/>
<dbReference type="EMBL" id="BMML01000006">
    <property type="protein sequence ID" value="GGN07250.1"/>
    <property type="molecule type" value="Genomic_DNA"/>
</dbReference>
<dbReference type="AlphaFoldDB" id="A0A917XCB1"/>
<evidence type="ECO:0000313" key="2">
    <source>
        <dbReference type="Proteomes" id="UP000653411"/>
    </source>
</evidence>
<accession>A0A917XCB1</accession>
<protein>
    <submittedName>
        <fullName evidence="1">Uncharacterized protein</fullName>
    </submittedName>
</protein>
<keyword evidence="2" id="KW-1185">Reference proteome</keyword>
<sequence length="113" mass="11581">MGIGCVMHPRVPSVPCVHNGSLAIAVPGVSPLTLPAAEPLLRAFLDAMADSLARPPAARQVTGGPAFAVRAPQAVSEQRGRAAEVAADRDAGLAVSLRLEPGRADSRRGTSRP</sequence>
<name>A0A917XCB1_9ACTN</name>
<gene>
    <name evidence="1" type="ORF">GCM10011578_031720</name>
</gene>
<comment type="caution">
    <text evidence="1">The sequence shown here is derived from an EMBL/GenBank/DDBJ whole genome shotgun (WGS) entry which is preliminary data.</text>
</comment>
<reference evidence="1" key="2">
    <citation type="submission" date="2020-09" db="EMBL/GenBank/DDBJ databases">
        <authorList>
            <person name="Sun Q."/>
            <person name="Zhou Y."/>
        </authorList>
    </citation>
    <scope>NUCLEOTIDE SEQUENCE</scope>
    <source>
        <strain evidence="1">CGMCC 4.7110</strain>
    </source>
</reference>
<dbReference type="Proteomes" id="UP000653411">
    <property type="component" value="Unassembled WGS sequence"/>
</dbReference>
<reference evidence="1" key="1">
    <citation type="journal article" date="2014" name="Int. J. Syst. Evol. Microbiol.">
        <title>Complete genome sequence of Corynebacterium casei LMG S-19264T (=DSM 44701T), isolated from a smear-ripened cheese.</title>
        <authorList>
            <consortium name="US DOE Joint Genome Institute (JGI-PGF)"/>
            <person name="Walter F."/>
            <person name="Albersmeier A."/>
            <person name="Kalinowski J."/>
            <person name="Ruckert C."/>
        </authorList>
    </citation>
    <scope>NUCLEOTIDE SEQUENCE</scope>
    <source>
        <strain evidence="1">CGMCC 4.7110</strain>
    </source>
</reference>